<accession>A0A0J1B616</accession>
<feature type="coiled-coil region" evidence="1">
    <location>
        <begin position="74"/>
        <end position="111"/>
    </location>
</feature>
<dbReference type="AlphaFoldDB" id="A0A0J1B616"/>
<dbReference type="EMBL" id="LECT01000044">
    <property type="protein sequence ID" value="KLU02260.1"/>
    <property type="molecule type" value="Genomic_DNA"/>
</dbReference>
<organism evidence="2 3">
    <name type="scientific">Rhodopirellula islandica</name>
    <dbReference type="NCBI Taxonomy" id="595434"/>
    <lineage>
        <taxon>Bacteria</taxon>
        <taxon>Pseudomonadati</taxon>
        <taxon>Planctomycetota</taxon>
        <taxon>Planctomycetia</taxon>
        <taxon>Pirellulales</taxon>
        <taxon>Pirellulaceae</taxon>
        <taxon>Rhodopirellula</taxon>
    </lineage>
</organism>
<proteinExistence type="predicted"/>
<comment type="caution">
    <text evidence="2">The sequence shown here is derived from an EMBL/GenBank/DDBJ whole genome shotgun (WGS) entry which is preliminary data.</text>
</comment>
<gene>
    <name evidence="2" type="ORF">RISK_005326</name>
</gene>
<evidence type="ECO:0000256" key="1">
    <source>
        <dbReference type="SAM" id="Coils"/>
    </source>
</evidence>
<keyword evidence="1" id="KW-0175">Coiled coil</keyword>
<dbReference type="Proteomes" id="UP000036367">
    <property type="component" value="Unassembled WGS sequence"/>
</dbReference>
<reference evidence="2" key="1">
    <citation type="submission" date="2015-05" db="EMBL/GenBank/DDBJ databases">
        <title>Permanent draft genome of Rhodopirellula islandicus K833.</title>
        <authorList>
            <person name="Kizina J."/>
            <person name="Richter M."/>
            <person name="Glockner F.O."/>
            <person name="Harder J."/>
        </authorList>
    </citation>
    <scope>NUCLEOTIDE SEQUENCE [LARGE SCALE GENOMIC DNA]</scope>
    <source>
        <strain evidence="2">K833</strain>
    </source>
</reference>
<keyword evidence="3" id="KW-1185">Reference proteome</keyword>
<protein>
    <submittedName>
        <fullName evidence="2">Uncharacterized protein</fullName>
    </submittedName>
</protein>
<evidence type="ECO:0000313" key="3">
    <source>
        <dbReference type="Proteomes" id="UP000036367"/>
    </source>
</evidence>
<dbReference type="PATRIC" id="fig|595434.4.peg.5061"/>
<sequence>MLLKKSVREGWSSAEFSRAITAWNAEQSDRPDTQKQIRPTQMITQVVQNTSSLTDLLTEFAAKARSSDAVRIKARDLDKAAEQCELAIEDLKALTKSAGEASKRIREIQSEVKRRLDPS</sequence>
<evidence type="ECO:0000313" key="2">
    <source>
        <dbReference type="EMBL" id="KLU02260.1"/>
    </source>
</evidence>
<name>A0A0J1B616_RHOIS</name>